<dbReference type="PROSITE" id="PS00108">
    <property type="entry name" value="PROTEIN_KINASE_ST"/>
    <property type="match status" value="1"/>
</dbReference>
<dbReference type="GO" id="GO:0005524">
    <property type="term" value="F:ATP binding"/>
    <property type="evidence" value="ECO:0007669"/>
    <property type="project" value="UniProtKB-UniRule"/>
</dbReference>
<evidence type="ECO:0000256" key="13">
    <source>
        <dbReference type="SAM" id="Phobius"/>
    </source>
</evidence>
<keyword evidence="16" id="KW-1185">Reference proteome</keyword>
<dbReference type="EMBL" id="CM001880">
    <property type="protein sequence ID" value="EOY01619.1"/>
    <property type="molecule type" value="Genomic_DNA"/>
</dbReference>
<feature type="transmembrane region" description="Helical" evidence="13">
    <location>
        <begin position="462"/>
        <end position="483"/>
    </location>
</feature>
<dbReference type="InterPro" id="IPR024788">
    <property type="entry name" value="Malectin-like_Carb-bd_dom"/>
</dbReference>
<dbReference type="Pfam" id="PF07714">
    <property type="entry name" value="PK_Tyr_Ser-Thr"/>
    <property type="match status" value="1"/>
</dbReference>
<dbReference type="InterPro" id="IPR000719">
    <property type="entry name" value="Prot_kinase_dom"/>
</dbReference>
<dbReference type="PROSITE" id="PS00107">
    <property type="entry name" value="PROTEIN_KINASE_ATP"/>
    <property type="match status" value="1"/>
</dbReference>
<keyword evidence="11" id="KW-0325">Glycoprotein</keyword>
<dbReference type="GO" id="GO:0004672">
    <property type="term" value="F:protein kinase activity"/>
    <property type="evidence" value="ECO:0000318"/>
    <property type="project" value="GO_Central"/>
</dbReference>
<evidence type="ECO:0000256" key="5">
    <source>
        <dbReference type="ARBA" id="ARBA00022729"/>
    </source>
</evidence>
<dbReference type="HOGENOM" id="CLU_000288_42_5_1"/>
<dbReference type="InterPro" id="IPR011009">
    <property type="entry name" value="Kinase-like_dom_sf"/>
</dbReference>
<protein>
    <submittedName>
        <fullName evidence="15">Malectin/receptor protein kinase family protein, putative</fullName>
    </submittedName>
</protein>
<evidence type="ECO:0000259" key="14">
    <source>
        <dbReference type="PROSITE" id="PS50011"/>
    </source>
</evidence>
<evidence type="ECO:0000256" key="10">
    <source>
        <dbReference type="ARBA" id="ARBA00023136"/>
    </source>
</evidence>
<feature type="domain" description="Protein kinase" evidence="14">
    <location>
        <begin position="523"/>
        <end position="805"/>
    </location>
</feature>
<evidence type="ECO:0000256" key="7">
    <source>
        <dbReference type="ARBA" id="ARBA00022777"/>
    </source>
</evidence>
<dbReference type="PANTHER" id="PTHR27003:SF330">
    <property type="entry name" value="PROTEIN KINASE DOMAIN-CONTAINING PROTEIN"/>
    <property type="match status" value="1"/>
</dbReference>
<keyword evidence="3" id="KW-0808">Transferase</keyword>
<keyword evidence="4 13" id="KW-0812">Transmembrane</keyword>
<dbReference type="InterPro" id="IPR017441">
    <property type="entry name" value="Protein_kinase_ATP_BS"/>
</dbReference>
<proteinExistence type="predicted"/>
<keyword evidence="8 12" id="KW-0067">ATP-binding</keyword>
<evidence type="ECO:0000256" key="1">
    <source>
        <dbReference type="ARBA" id="ARBA00004479"/>
    </source>
</evidence>
<dbReference type="GO" id="GO:0005886">
    <property type="term" value="C:plasma membrane"/>
    <property type="evidence" value="ECO:0000318"/>
    <property type="project" value="GO_Central"/>
</dbReference>
<dbReference type="SMART" id="SM00220">
    <property type="entry name" value="S_TKc"/>
    <property type="match status" value="1"/>
</dbReference>
<dbReference type="GO" id="GO:0004674">
    <property type="term" value="F:protein serine/threonine kinase activity"/>
    <property type="evidence" value="ECO:0007669"/>
    <property type="project" value="UniProtKB-KW"/>
</dbReference>
<dbReference type="Gene3D" id="1.10.510.10">
    <property type="entry name" value="Transferase(Phosphotransferase) domain 1"/>
    <property type="match status" value="1"/>
</dbReference>
<evidence type="ECO:0000256" key="3">
    <source>
        <dbReference type="ARBA" id="ARBA00022679"/>
    </source>
</evidence>
<keyword evidence="10 13" id="KW-0472">Membrane</keyword>
<evidence type="ECO:0000256" key="4">
    <source>
        <dbReference type="ARBA" id="ARBA00022692"/>
    </source>
</evidence>
<name>A0A061EH33_THECC</name>
<dbReference type="Gene3D" id="2.60.120.430">
    <property type="entry name" value="Galactose-binding lectin"/>
    <property type="match status" value="2"/>
</dbReference>
<dbReference type="Pfam" id="PF12819">
    <property type="entry name" value="Malectin_like"/>
    <property type="match status" value="1"/>
</dbReference>
<dbReference type="STRING" id="3641.A0A061EH33"/>
<accession>A0A061EH33</accession>
<dbReference type="SUPFAM" id="SSF56112">
    <property type="entry name" value="Protein kinase-like (PK-like)"/>
    <property type="match status" value="1"/>
</dbReference>
<dbReference type="Proteomes" id="UP000026915">
    <property type="component" value="Chromosome 2"/>
</dbReference>
<dbReference type="InterPro" id="IPR045272">
    <property type="entry name" value="ANXUR1/2-like"/>
</dbReference>
<dbReference type="InterPro" id="IPR008271">
    <property type="entry name" value="Ser/Thr_kinase_AS"/>
</dbReference>
<keyword evidence="5" id="KW-0732">Signal</keyword>
<evidence type="ECO:0000256" key="9">
    <source>
        <dbReference type="ARBA" id="ARBA00022989"/>
    </source>
</evidence>
<comment type="subcellular location">
    <subcellularLocation>
        <location evidence="1">Membrane</location>
        <topology evidence="1">Single-pass type I membrane protein</topology>
    </subcellularLocation>
</comment>
<evidence type="ECO:0000256" key="6">
    <source>
        <dbReference type="ARBA" id="ARBA00022741"/>
    </source>
</evidence>
<reference evidence="15 16" key="1">
    <citation type="journal article" date="2013" name="Genome Biol.">
        <title>The genome sequence of the most widely cultivated cacao type and its use to identify candidate genes regulating pod color.</title>
        <authorList>
            <person name="Motamayor J.C."/>
            <person name="Mockaitis K."/>
            <person name="Schmutz J."/>
            <person name="Haiminen N."/>
            <person name="Iii D.L."/>
            <person name="Cornejo O."/>
            <person name="Findley S.D."/>
            <person name="Zheng P."/>
            <person name="Utro F."/>
            <person name="Royaert S."/>
            <person name="Saski C."/>
            <person name="Jenkins J."/>
            <person name="Podicheti R."/>
            <person name="Zhao M."/>
            <person name="Scheffler B.E."/>
            <person name="Stack J.C."/>
            <person name="Feltus F.A."/>
            <person name="Mustiga G.M."/>
            <person name="Amores F."/>
            <person name="Phillips W."/>
            <person name="Marelli J.P."/>
            <person name="May G.D."/>
            <person name="Shapiro H."/>
            <person name="Ma J."/>
            <person name="Bustamante C.D."/>
            <person name="Schnell R.J."/>
            <person name="Main D."/>
            <person name="Gilbert D."/>
            <person name="Parida L."/>
            <person name="Kuhn D.N."/>
        </authorList>
    </citation>
    <scope>NUCLEOTIDE SEQUENCE [LARGE SCALE GENOMIC DNA]</scope>
    <source>
        <strain evidence="16">cv. Matina 1-6</strain>
    </source>
</reference>
<dbReference type="CDD" id="cd14066">
    <property type="entry name" value="STKc_IRAK"/>
    <property type="match status" value="1"/>
</dbReference>
<evidence type="ECO:0000256" key="11">
    <source>
        <dbReference type="ARBA" id="ARBA00023180"/>
    </source>
</evidence>
<keyword evidence="2" id="KW-0723">Serine/threonine-protein kinase</keyword>
<dbReference type="AlphaFoldDB" id="A0A061EH33"/>
<keyword evidence="7 15" id="KW-0418">Kinase</keyword>
<dbReference type="FunFam" id="1.10.510.10:FF:000252">
    <property type="entry name" value="Receptor-like protein kinase FERONIA"/>
    <property type="match status" value="1"/>
</dbReference>
<dbReference type="GO" id="GO:0004714">
    <property type="term" value="F:transmembrane receptor protein tyrosine kinase activity"/>
    <property type="evidence" value="ECO:0007669"/>
    <property type="project" value="InterPro"/>
</dbReference>
<evidence type="ECO:0000313" key="15">
    <source>
        <dbReference type="EMBL" id="EOY01619.1"/>
    </source>
</evidence>
<evidence type="ECO:0000256" key="8">
    <source>
        <dbReference type="ARBA" id="ARBA00022840"/>
    </source>
</evidence>
<gene>
    <name evidence="15" type="ORF">TCM_011469</name>
</gene>
<evidence type="ECO:0000256" key="12">
    <source>
        <dbReference type="PROSITE-ProRule" id="PRU10141"/>
    </source>
</evidence>
<dbReference type="Gene3D" id="3.30.200.20">
    <property type="entry name" value="Phosphorylase Kinase, domain 1"/>
    <property type="match status" value="1"/>
</dbReference>
<dbReference type="InterPro" id="IPR001245">
    <property type="entry name" value="Ser-Thr/Tyr_kinase_cat_dom"/>
</dbReference>
<dbReference type="PROSITE" id="PS50011">
    <property type="entry name" value="PROTEIN_KINASE_DOM"/>
    <property type="match status" value="1"/>
</dbReference>
<feature type="binding site" evidence="12">
    <location>
        <position position="554"/>
    </location>
    <ligand>
        <name>ATP</name>
        <dbReference type="ChEBI" id="CHEBI:30616"/>
    </ligand>
</feature>
<organism evidence="15 16">
    <name type="scientific">Theobroma cacao</name>
    <name type="common">Cacao</name>
    <name type="synonym">Cocoa</name>
    <dbReference type="NCBI Taxonomy" id="3641"/>
    <lineage>
        <taxon>Eukaryota</taxon>
        <taxon>Viridiplantae</taxon>
        <taxon>Streptophyta</taxon>
        <taxon>Embryophyta</taxon>
        <taxon>Tracheophyta</taxon>
        <taxon>Spermatophyta</taxon>
        <taxon>Magnoliopsida</taxon>
        <taxon>eudicotyledons</taxon>
        <taxon>Gunneridae</taxon>
        <taxon>Pentapetalae</taxon>
        <taxon>rosids</taxon>
        <taxon>malvids</taxon>
        <taxon>Malvales</taxon>
        <taxon>Malvaceae</taxon>
        <taxon>Byttnerioideae</taxon>
        <taxon>Theobroma</taxon>
    </lineage>
</organism>
<evidence type="ECO:0000256" key="2">
    <source>
        <dbReference type="ARBA" id="ARBA00022527"/>
    </source>
</evidence>
<dbReference type="InParanoid" id="A0A061EH33"/>
<dbReference type="Gramene" id="EOY01619">
    <property type="protein sequence ID" value="EOY01619"/>
    <property type="gene ID" value="TCM_011469"/>
</dbReference>
<evidence type="ECO:0000313" key="16">
    <source>
        <dbReference type="Proteomes" id="UP000026915"/>
    </source>
</evidence>
<sequence>MLEMKEPRSKERNRMVRRTMMGKRRRPTGLNSSVMASVIASPWSPNKNGANTTMPNTTASITPWVHHFASLVTLCLYVPGLSEFLSCASSTTMSLDIQDNESKMGRPILSRVSISNPGDLELLKTSACIFKIPSNSTFTVSPGPKLVRLHFYPISYPSLNISKALFNVSIGSYTLLTISKSSYSKGAFDVEHIIKEYCVPVEGHVLNILFTPSSDDSDAYGFVNMIEVVSVPPKLYIGDLLLPLIGHPKQFYSMNDTALETFYRVNVGGSPISAGHDTGSRMSRSWSGDQGHLFPNTDIVHFKEAEINFVSEVSAPKEVYSTARKTFIPDDNLTWSLPVDSGFCYLIRLHLYMPSTTMFTGGNKMVVHIYSPDHAEINLTEELGVPIYRDYLVNFSRKYHEIMFLKISIQRYKSTIYSMPILNGLEIFKLSDGSNSLAGPNPFKARNVCDTSSVDNQKFMKIVAGILTAVFALSFVFYVCFLLSHFQPRRCSFLKWNRRVTYLQPEDCPHFSLVDIKLATNNFSGALLLGSGGFGKVYKGCIIDGIDNTTVAIKRANPNSHQGVNEFQTEITTLSKLRHCHLVSLIGCCMEDDEMILVYNFMAGGTLRDHLYNTKKTPLPWKQRLKICIGAARGLHYLHTGGKQTIIHRDVKTTNILLDENWVAKVSDFGLSKIGPNMITESETHVSTLVKGSFGYLDPEYYRRQRLTEKSDVYSFGVVLFEVIFARPAVLPLVESEEEHDKVNLAEWAIHCYQMGTLDQNIDPSLLGQINPECFQTFTAVARKCLADKGSDRPSMGEVLCNLELAWQQEHKCSLLEANSLQGRANVGIGGNLPPTIDGQRCLPIGNSDPTPGAEFSEIIVPIGR</sequence>
<keyword evidence="9 13" id="KW-1133">Transmembrane helix</keyword>
<dbReference type="PANTHER" id="PTHR27003">
    <property type="entry name" value="OS07G0166700 PROTEIN"/>
    <property type="match status" value="1"/>
</dbReference>
<keyword evidence="6 12" id="KW-0547">Nucleotide-binding</keyword>
<dbReference type="eggNOG" id="KOG1187">
    <property type="taxonomic scope" value="Eukaryota"/>
</dbReference>
<dbReference type="FunFam" id="3.30.200.20:FF:000039">
    <property type="entry name" value="receptor-like protein kinase FERONIA"/>
    <property type="match status" value="1"/>
</dbReference>